<dbReference type="GO" id="GO:0030313">
    <property type="term" value="C:cell envelope"/>
    <property type="evidence" value="ECO:0007669"/>
    <property type="project" value="UniProtKB-SubCell"/>
</dbReference>
<dbReference type="PANTHER" id="PTHR46847:SF1">
    <property type="entry name" value="D-ALLOSE-BINDING PERIPLASMIC PROTEIN-RELATED"/>
    <property type="match status" value="1"/>
</dbReference>
<organism evidence="6 7">
    <name type="scientific">Paenibacillus abyssi</name>
    <dbReference type="NCBI Taxonomy" id="1340531"/>
    <lineage>
        <taxon>Bacteria</taxon>
        <taxon>Bacillati</taxon>
        <taxon>Bacillota</taxon>
        <taxon>Bacilli</taxon>
        <taxon>Bacillales</taxon>
        <taxon>Paenibacillaceae</taxon>
        <taxon>Paenibacillus</taxon>
    </lineage>
</organism>
<comment type="caution">
    <text evidence="6">The sequence shown here is derived from an EMBL/GenBank/DDBJ whole genome shotgun (WGS) entry which is preliminary data.</text>
</comment>
<gene>
    <name evidence="6" type="ORF">GCM10010916_08160</name>
</gene>
<evidence type="ECO:0000256" key="4">
    <source>
        <dbReference type="SAM" id="SignalP"/>
    </source>
</evidence>
<proteinExistence type="inferred from homology"/>
<feature type="signal peptide" evidence="4">
    <location>
        <begin position="1"/>
        <end position="24"/>
    </location>
</feature>
<protein>
    <submittedName>
        <fullName evidence="6">Sugar ABC transporter substrate-binding protein</fullName>
    </submittedName>
</protein>
<dbReference type="InterPro" id="IPR025997">
    <property type="entry name" value="SBP_2_dom"/>
</dbReference>
<evidence type="ECO:0000313" key="6">
    <source>
        <dbReference type="EMBL" id="GGF93159.1"/>
    </source>
</evidence>
<accession>A0A917CPU3</accession>
<dbReference type="InterPro" id="IPR028082">
    <property type="entry name" value="Peripla_BP_I"/>
</dbReference>
<feature type="chain" id="PRO_5039554260" evidence="4">
    <location>
        <begin position="25"/>
        <end position="417"/>
    </location>
</feature>
<dbReference type="PROSITE" id="PS51257">
    <property type="entry name" value="PROKAR_LIPOPROTEIN"/>
    <property type="match status" value="1"/>
</dbReference>
<dbReference type="CDD" id="cd06316">
    <property type="entry name" value="PBP1_ABC_sugar_binding-like"/>
    <property type="match status" value="1"/>
</dbReference>
<dbReference type="SUPFAM" id="SSF53822">
    <property type="entry name" value="Periplasmic binding protein-like I"/>
    <property type="match status" value="1"/>
</dbReference>
<comment type="subcellular location">
    <subcellularLocation>
        <location evidence="1">Cell envelope</location>
    </subcellularLocation>
</comment>
<evidence type="ECO:0000256" key="1">
    <source>
        <dbReference type="ARBA" id="ARBA00004196"/>
    </source>
</evidence>
<dbReference type="Proteomes" id="UP000644756">
    <property type="component" value="Unassembled WGS sequence"/>
</dbReference>
<dbReference type="RefSeq" id="WP_188529261.1">
    <property type="nucleotide sequence ID" value="NZ_BMGR01000002.1"/>
</dbReference>
<dbReference type="EMBL" id="BMGR01000002">
    <property type="protein sequence ID" value="GGF93159.1"/>
    <property type="molecule type" value="Genomic_DNA"/>
</dbReference>
<feature type="domain" description="Periplasmic binding protein" evidence="5">
    <location>
        <begin position="117"/>
        <end position="375"/>
    </location>
</feature>
<keyword evidence="3 4" id="KW-0732">Signal</keyword>
<evidence type="ECO:0000256" key="2">
    <source>
        <dbReference type="ARBA" id="ARBA00007639"/>
    </source>
</evidence>
<keyword evidence="7" id="KW-1185">Reference proteome</keyword>
<comment type="similarity">
    <text evidence="2">Belongs to the bacterial solute-binding protein 2 family.</text>
</comment>
<reference evidence="6" key="2">
    <citation type="submission" date="2020-09" db="EMBL/GenBank/DDBJ databases">
        <authorList>
            <person name="Sun Q."/>
            <person name="Zhou Y."/>
        </authorList>
    </citation>
    <scope>NUCLEOTIDE SEQUENCE</scope>
    <source>
        <strain evidence="6">CGMCC 1.12987</strain>
    </source>
</reference>
<dbReference type="Pfam" id="PF13407">
    <property type="entry name" value="Peripla_BP_4"/>
    <property type="match status" value="1"/>
</dbReference>
<evidence type="ECO:0000313" key="7">
    <source>
        <dbReference type="Proteomes" id="UP000644756"/>
    </source>
</evidence>
<dbReference type="GO" id="GO:0030246">
    <property type="term" value="F:carbohydrate binding"/>
    <property type="evidence" value="ECO:0007669"/>
    <property type="project" value="UniProtKB-ARBA"/>
</dbReference>
<evidence type="ECO:0000259" key="5">
    <source>
        <dbReference type="Pfam" id="PF13407"/>
    </source>
</evidence>
<dbReference type="PANTHER" id="PTHR46847">
    <property type="entry name" value="D-ALLOSE-BINDING PERIPLASMIC PROTEIN-RELATED"/>
    <property type="match status" value="1"/>
</dbReference>
<dbReference type="AlphaFoldDB" id="A0A917CPU3"/>
<sequence>MSMKRSIQRFTGIAILTLLLVVLAACGNSNEPSGEGAANAEAGQNTVTTQAGQDDSFSHPMWYKAPTEQELEMAKADNISDVLLSTGPNGEPAFPASDIVITDEQKEQIKAGGFRAAIAMSAMNNDWATQQVAGMQDTFKELGIEVISVTDANFKDAEQIAQIESISAQKPDVLVAAAVNTQTTTQVFKKVADAGIKIVFVDQPVTGLVPGEDYVSVVSADNFGNGMVAADELAKALDGKGTVGAIYFAPDFFVTNQRYQGFVTRLQAKYPDIELITTQGFNDQNQTESIAGALLTKYKDIDSMWVAWSDPPAMGVVSAARTAGRTPADFKIVTEDLNTGPALDIAQNSYIKGLGAQRPYDQGVAEAQMAALSLIGASTETYVAVPALAVNRDNLAEAYETIFHKPVPDNILEALGE</sequence>
<reference evidence="6" key="1">
    <citation type="journal article" date="2014" name="Int. J. Syst. Evol. Microbiol.">
        <title>Complete genome sequence of Corynebacterium casei LMG S-19264T (=DSM 44701T), isolated from a smear-ripened cheese.</title>
        <authorList>
            <consortium name="US DOE Joint Genome Institute (JGI-PGF)"/>
            <person name="Walter F."/>
            <person name="Albersmeier A."/>
            <person name="Kalinowski J."/>
            <person name="Ruckert C."/>
        </authorList>
    </citation>
    <scope>NUCLEOTIDE SEQUENCE</scope>
    <source>
        <strain evidence="6">CGMCC 1.12987</strain>
    </source>
</reference>
<name>A0A917CPU3_9BACL</name>
<dbReference type="Gene3D" id="3.40.50.2300">
    <property type="match status" value="2"/>
</dbReference>
<evidence type="ECO:0000256" key="3">
    <source>
        <dbReference type="ARBA" id="ARBA00022729"/>
    </source>
</evidence>